<organism evidence="3 4">
    <name type="scientific">Polycladospora coralii</name>
    <dbReference type="NCBI Taxonomy" id="2771432"/>
    <lineage>
        <taxon>Bacteria</taxon>
        <taxon>Bacillati</taxon>
        <taxon>Bacillota</taxon>
        <taxon>Bacilli</taxon>
        <taxon>Bacillales</taxon>
        <taxon>Thermoactinomycetaceae</taxon>
        <taxon>Polycladospora</taxon>
    </lineage>
</organism>
<dbReference type="EMBL" id="JACXAH010000009">
    <property type="protein sequence ID" value="MBD1372270.1"/>
    <property type="molecule type" value="Genomic_DNA"/>
</dbReference>
<gene>
    <name evidence="3" type="ORF">IC620_07835</name>
</gene>
<feature type="signal peptide" evidence="1">
    <location>
        <begin position="1"/>
        <end position="24"/>
    </location>
</feature>
<keyword evidence="1" id="KW-0732">Signal</keyword>
<evidence type="ECO:0000256" key="1">
    <source>
        <dbReference type="SAM" id="SignalP"/>
    </source>
</evidence>
<dbReference type="AlphaFoldDB" id="A0A926RT27"/>
<comment type="caution">
    <text evidence="3">The sequence shown here is derived from an EMBL/GenBank/DDBJ whole genome shotgun (WGS) entry which is preliminary data.</text>
</comment>
<evidence type="ECO:0000259" key="2">
    <source>
        <dbReference type="Pfam" id="PF13485"/>
    </source>
</evidence>
<feature type="domain" description="Peptidase MA-like" evidence="2">
    <location>
        <begin position="179"/>
        <end position="334"/>
    </location>
</feature>
<sequence>MLRLLCTILIGLLMLGSFPEQTQAFDQQTEDEQQIVALVERKQQAVHNQKWSSYRKTIDLHNLNYVQEQKRWFDDAIKYMDPNTFRLQVQSIEKVGVDEYHVGVSETYHKNKRNHRINYMMKAVRTASGFKDGDFPFLSTKEDGITVKYMNESLEDQAHIALDTLKRAMFVFKQKFGWQPKLVEVKIYDRPEMFRHSVKMSLPLWAGGWHEHGESIKFIGGLTDAKTFAAGMVHELTHQMVSEMTRDNAAYWFQEGAAMYYEAHLLPGLHDDHPEQFTSLKVWSVPELEEADLEKLSAKDANRYYLSCYYWFNHLVNRVGEKKLQQIFEELANKPYMNQDSATKKDELNERTSQVLEHVVGW</sequence>
<keyword evidence="4" id="KW-1185">Reference proteome</keyword>
<name>A0A926RT27_9BACL</name>
<proteinExistence type="predicted"/>
<reference evidence="3" key="1">
    <citation type="submission" date="2020-09" db="EMBL/GenBank/DDBJ databases">
        <title>A novel bacterium of genus Hazenella, isolated from South China Sea.</title>
        <authorList>
            <person name="Huang H."/>
            <person name="Mo K."/>
            <person name="Hu Y."/>
        </authorList>
    </citation>
    <scope>NUCLEOTIDE SEQUENCE</scope>
    <source>
        <strain evidence="3">IB182357</strain>
    </source>
</reference>
<protein>
    <recommendedName>
        <fullName evidence="2">Peptidase MA-like domain-containing protein</fullName>
    </recommendedName>
</protein>
<dbReference type="Pfam" id="PF13485">
    <property type="entry name" value="Peptidase_MA_2"/>
    <property type="match status" value="1"/>
</dbReference>
<dbReference type="InterPro" id="IPR039568">
    <property type="entry name" value="Peptidase_MA-like_dom"/>
</dbReference>
<feature type="chain" id="PRO_5037542596" description="Peptidase MA-like domain-containing protein" evidence="1">
    <location>
        <begin position="25"/>
        <end position="362"/>
    </location>
</feature>
<dbReference type="RefSeq" id="WP_191140563.1">
    <property type="nucleotide sequence ID" value="NZ_JACXAG020000007.1"/>
</dbReference>
<accession>A0A926RT27</accession>
<evidence type="ECO:0000313" key="4">
    <source>
        <dbReference type="Proteomes" id="UP000661691"/>
    </source>
</evidence>
<evidence type="ECO:0000313" key="3">
    <source>
        <dbReference type="EMBL" id="MBD1372270.1"/>
    </source>
</evidence>
<dbReference type="Proteomes" id="UP000661691">
    <property type="component" value="Unassembled WGS sequence"/>
</dbReference>